<dbReference type="NCBIfam" id="TIGR02937">
    <property type="entry name" value="sigma70-ECF"/>
    <property type="match status" value="1"/>
</dbReference>
<dbReference type="SUPFAM" id="SSF88946">
    <property type="entry name" value="Sigma2 domain of RNA polymerase sigma factors"/>
    <property type="match status" value="1"/>
</dbReference>
<organism evidence="7 8">
    <name type="scientific">Marixanthomonas spongiae</name>
    <dbReference type="NCBI Taxonomy" id="2174845"/>
    <lineage>
        <taxon>Bacteria</taxon>
        <taxon>Pseudomonadati</taxon>
        <taxon>Bacteroidota</taxon>
        <taxon>Flavobacteriia</taxon>
        <taxon>Flavobacteriales</taxon>
        <taxon>Flavobacteriaceae</taxon>
        <taxon>Marixanthomonas</taxon>
    </lineage>
</organism>
<accession>A0A2U0HU88</accession>
<keyword evidence="3" id="KW-0731">Sigma factor</keyword>
<dbReference type="InterPro" id="IPR013325">
    <property type="entry name" value="RNA_pol_sigma_r2"/>
</dbReference>
<dbReference type="GO" id="GO:0003677">
    <property type="term" value="F:DNA binding"/>
    <property type="evidence" value="ECO:0007669"/>
    <property type="project" value="InterPro"/>
</dbReference>
<feature type="domain" description="RNA polymerase sigma-70 region 2" evidence="5">
    <location>
        <begin position="12"/>
        <end position="76"/>
    </location>
</feature>
<gene>
    <name evidence="7" type="ORF">DDV96_14925</name>
</gene>
<evidence type="ECO:0000256" key="3">
    <source>
        <dbReference type="ARBA" id="ARBA00023082"/>
    </source>
</evidence>
<keyword evidence="8" id="KW-1185">Reference proteome</keyword>
<keyword evidence="4" id="KW-0804">Transcription</keyword>
<comment type="similarity">
    <text evidence="1">Belongs to the sigma-70 factor family. ECF subfamily.</text>
</comment>
<dbReference type="InterPro" id="IPR013249">
    <property type="entry name" value="RNA_pol_sigma70_r4_t2"/>
</dbReference>
<evidence type="ECO:0000259" key="6">
    <source>
        <dbReference type="Pfam" id="PF08281"/>
    </source>
</evidence>
<dbReference type="Gene3D" id="1.10.1740.10">
    <property type="match status" value="1"/>
</dbReference>
<dbReference type="InterPro" id="IPR014284">
    <property type="entry name" value="RNA_pol_sigma-70_dom"/>
</dbReference>
<dbReference type="AlphaFoldDB" id="A0A2U0HU88"/>
<comment type="caution">
    <text evidence="7">The sequence shown here is derived from an EMBL/GenBank/DDBJ whole genome shotgun (WGS) entry which is preliminary data.</text>
</comment>
<dbReference type="GO" id="GO:0006352">
    <property type="term" value="P:DNA-templated transcription initiation"/>
    <property type="evidence" value="ECO:0007669"/>
    <property type="project" value="InterPro"/>
</dbReference>
<dbReference type="PANTHER" id="PTHR43133:SF45">
    <property type="entry name" value="RNA POLYMERASE ECF-TYPE SIGMA FACTOR"/>
    <property type="match status" value="1"/>
</dbReference>
<evidence type="ECO:0000313" key="7">
    <source>
        <dbReference type="EMBL" id="PVW12406.1"/>
    </source>
</evidence>
<dbReference type="Pfam" id="PF04542">
    <property type="entry name" value="Sigma70_r2"/>
    <property type="match status" value="1"/>
</dbReference>
<dbReference type="InterPro" id="IPR036388">
    <property type="entry name" value="WH-like_DNA-bd_sf"/>
</dbReference>
<keyword evidence="2" id="KW-0805">Transcription regulation</keyword>
<evidence type="ECO:0000256" key="2">
    <source>
        <dbReference type="ARBA" id="ARBA00023015"/>
    </source>
</evidence>
<evidence type="ECO:0000313" key="8">
    <source>
        <dbReference type="Proteomes" id="UP000245962"/>
    </source>
</evidence>
<dbReference type="Proteomes" id="UP000245962">
    <property type="component" value="Unassembled WGS sequence"/>
</dbReference>
<dbReference type="SUPFAM" id="SSF88659">
    <property type="entry name" value="Sigma3 and sigma4 domains of RNA polymerase sigma factors"/>
    <property type="match status" value="1"/>
</dbReference>
<feature type="domain" description="RNA polymerase sigma factor 70 region 4 type 2" evidence="6">
    <location>
        <begin position="109"/>
        <end position="159"/>
    </location>
</feature>
<protein>
    <submittedName>
        <fullName evidence="7">RNA polymerase subunit sigma-24</fullName>
    </submittedName>
</protein>
<dbReference type="InterPro" id="IPR013324">
    <property type="entry name" value="RNA_pol_sigma_r3/r4-like"/>
</dbReference>
<dbReference type="OrthoDB" id="9780326at2"/>
<dbReference type="InterPro" id="IPR039425">
    <property type="entry name" value="RNA_pol_sigma-70-like"/>
</dbReference>
<reference evidence="7 8" key="1">
    <citation type="submission" date="2018-04" db="EMBL/GenBank/DDBJ databases">
        <title>Marixanthomonas spongiae HN-E44 sp. nov., isolated from a marine sponge.</title>
        <authorList>
            <person name="Luo L."/>
            <person name="Zhuang L."/>
        </authorList>
    </citation>
    <scope>NUCLEOTIDE SEQUENCE [LARGE SCALE GENOMIC DNA]</scope>
    <source>
        <strain evidence="7 8">HN-E44</strain>
    </source>
</reference>
<dbReference type="PANTHER" id="PTHR43133">
    <property type="entry name" value="RNA POLYMERASE ECF-TYPE SIGMA FACTO"/>
    <property type="match status" value="1"/>
</dbReference>
<dbReference type="EMBL" id="QEHR01000014">
    <property type="protein sequence ID" value="PVW12406.1"/>
    <property type="molecule type" value="Genomic_DNA"/>
</dbReference>
<dbReference type="Gene3D" id="1.10.10.10">
    <property type="entry name" value="Winged helix-like DNA-binding domain superfamily/Winged helix DNA-binding domain"/>
    <property type="match status" value="1"/>
</dbReference>
<dbReference type="Pfam" id="PF08281">
    <property type="entry name" value="Sigma70_r4_2"/>
    <property type="match status" value="1"/>
</dbReference>
<proteinExistence type="inferred from homology"/>
<evidence type="ECO:0000256" key="4">
    <source>
        <dbReference type="ARBA" id="ARBA00023163"/>
    </source>
</evidence>
<sequence>MKNKEQKFKQVYKQSKDKVYRLCLGFMGNKTDADDLFQEVLIKVWNNLETFRNESNIDTWIYRITTNTALLTLNRKTKLNKKEIEYQPNISCYEIKDQNSTNKEREVRKLYKAISSLKEIDRIIIGLLFENCSYDDISNITGLKTSNVGVRINRIKKKLRKKLE</sequence>
<evidence type="ECO:0000256" key="1">
    <source>
        <dbReference type="ARBA" id="ARBA00010641"/>
    </source>
</evidence>
<evidence type="ECO:0000259" key="5">
    <source>
        <dbReference type="Pfam" id="PF04542"/>
    </source>
</evidence>
<name>A0A2U0HU88_9FLAO</name>
<dbReference type="RefSeq" id="WP_116695581.1">
    <property type="nucleotide sequence ID" value="NZ_QEHR01000014.1"/>
</dbReference>
<dbReference type="GO" id="GO:0016987">
    <property type="term" value="F:sigma factor activity"/>
    <property type="evidence" value="ECO:0007669"/>
    <property type="project" value="UniProtKB-KW"/>
</dbReference>
<dbReference type="InterPro" id="IPR007627">
    <property type="entry name" value="RNA_pol_sigma70_r2"/>
</dbReference>